<reference evidence="7 8" key="1">
    <citation type="submission" date="2018-08" db="EMBL/GenBank/DDBJ databases">
        <title>Draft genome sequence of Rhodobacter sphaeroides FY.</title>
        <authorList>
            <person name="Rayyan A."/>
            <person name="Meyer T.E."/>
            <person name="Kyndt J.A."/>
        </authorList>
    </citation>
    <scope>NUCLEOTIDE SEQUENCE [LARGE SCALE GENOMIC DNA]</scope>
    <source>
        <strain evidence="7 8">FY</strain>
    </source>
</reference>
<evidence type="ECO:0000256" key="1">
    <source>
        <dbReference type="ARBA" id="ARBA00010641"/>
    </source>
</evidence>
<evidence type="ECO:0000313" key="8">
    <source>
        <dbReference type="Proteomes" id="UP000266305"/>
    </source>
</evidence>
<dbReference type="EMBL" id="QWGP01000036">
    <property type="protein sequence ID" value="RHZ91282.1"/>
    <property type="molecule type" value="Genomic_DNA"/>
</dbReference>
<dbReference type="Pfam" id="PF08281">
    <property type="entry name" value="Sigma70_r4_2"/>
    <property type="match status" value="1"/>
</dbReference>
<dbReference type="PANTHER" id="PTHR43133">
    <property type="entry name" value="RNA POLYMERASE ECF-TYPE SIGMA FACTO"/>
    <property type="match status" value="1"/>
</dbReference>
<evidence type="ECO:0000259" key="5">
    <source>
        <dbReference type="Pfam" id="PF04542"/>
    </source>
</evidence>
<evidence type="ECO:0000256" key="2">
    <source>
        <dbReference type="ARBA" id="ARBA00023015"/>
    </source>
</evidence>
<name>A0AAX1UFL2_CERSP</name>
<dbReference type="Proteomes" id="UP000266305">
    <property type="component" value="Unassembled WGS sequence"/>
</dbReference>
<dbReference type="Pfam" id="PF04542">
    <property type="entry name" value="Sigma70_r2"/>
    <property type="match status" value="1"/>
</dbReference>
<evidence type="ECO:0000259" key="6">
    <source>
        <dbReference type="Pfam" id="PF08281"/>
    </source>
</evidence>
<dbReference type="InterPro" id="IPR036388">
    <property type="entry name" value="WH-like_DNA-bd_sf"/>
</dbReference>
<dbReference type="InterPro" id="IPR013324">
    <property type="entry name" value="RNA_pol_sigma_r3/r4-like"/>
</dbReference>
<dbReference type="Gene3D" id="1.10.1740.10">
    <property type="match status" value="1"/>
</dbReference>
<dbReference type="InterPro" id="IPR013325">
    <property type="entry name" value="RNA_pol_sigma_r2"/>
</dbReference>
<dbReference type="RefSeq" id="WP_049763430.1">
    <property type="nucleotide sequence ID" value="NZ_CP033435.1"/>
</dbReference>
<evidence type="ECO:0000256" key="3">
    <source>
        <dbReference type="ARBA" id="ARBA00023082"/>
    </source>
</evidence>
<accession>A0AAX1UFL2</accession>
<gene>
    <name evidence="7" type="ORF">D1114_20665</name>
</gene>
<dbReference type="AlphaFoldDB" id="A0AAX1UFL2"/>
<evidence type="ECO:0000256" key="4">
    <source>
        <dbReference type="ARBA" id="ARBA00023163"/>
    </source>
</evidence>
<organism evidence="7 8">
    <name type="scientific">Cereibacter sphaeroides</name>
    <name type="common">Rhodobacter sphaeroides</name>
    <dbReference type="NCBI Taxonomy" id="1063"/>
    <lineage>
        <taxon>Bacteria</taxon>
        <taxon>Pseudomonadati</taxon>
        <taxon>Pseudomonadota</taxon>
        <taxon>Alphaproteobacteria</taxon>
        <taxon>Rhodobacterales</taxon>
        <taxon>Paracoccaceae</taxon>
        <taxon>Cereibacter</taxon>
    </lineage>
</organism>
<evidence type="ECO:0000313" key="7">
    <source>
        <dbReference type="EMBL" id="RHZ91282.1"/>
    </source>
</evidence>
<dbReference type="CDD" id="cd06171">
    <property type="entry name" value="Sigma70_r4"/>
    <property type="match status" value="1"/>
</dbReference>
<dbReference type="Gene3D" id="1.10.10.10">
    <property type="entry name" value="Winged helix-like DNA-binding domain superfamily/Winged helix DNA-binding domain"/>
    <property type="match status" value="1"/>
</dbReference>
<comment type="caution">
    <text evidence="7">The sequence shown here is derived from an EMBL/GenBank/DDBJ whole genome shotgun (WGS) entry which is preliminary data.</text>
</comment>
<proteinExistence type="inferred from homology"/>
<dbReference type="GO" id="GO:0006352">
    <property type="term" value="P:DNA-templated transcription initiation"/>
    <property type="evidence" value="ECO:0007669"/>
    <property type="project" value="InterPro"/>
</dbReference>
<dbReference type="SUPFAM" id="SSF88946">
    <property type="entry name" value="Sigma2 domain of RNA polymerase sigma factors"/>
    <property type="match status" value="1"/>
</dbReference>
<keyword evidence="4" id="KW-0804">Transcription</keyword>
<dbReference type="InterPro" id="IPR014284">
    <property type="entry name" value="RNA_pol_sigma-70_dom"/>
</dbReference>
<keyword evidence="3" id="KW-0731">Sigma factor</keyword>
<dbReference type="InterPro" id="IPR007627">
    <property type="entry name" value="RNA_pol_sigma70_r2"/>
</dbReference>
<feature type="domain" description="RNA polymerase sigma factor 70 region 4 type 2" evidence="6">
    <location>
        <begin position="108"/>
        <end position="159"/>
    </location>
</feature>
<dbReference type="NCBIfam" id="TIGR02937">
    <property type="entry name" value="sigma70-ECF"/>
    <property type="match status" value="1"/>
</dbReference>
<dbReference type="InterPro" id="IPR013249">
    <property type="entry name" value="RNA_pol_sigma70_r4_t2"/>
</dbReference>
<dbReference type="InterPro" id="IPR039425">
    <property type="entry name" value="RNA_pol_sigma-70-like"/>
</dbReference>
<feature type="domain" description="RNA polymerase sigma-70 region 2" evidence="5">
    <location>
        <begin position="10"/>
        <end position="78"/>
    </location>
</feature>
<comment type="similarity">
    <text evidence="1">Belongs to the sigma-70 factor family. ECF subfamily.</text>
</comment>
<keyword evidence="2" id="KW-0805">Transcription regulation</keyword>
<dbReference type="SUPFAM" id="SSF88659">
    <property type="entry name" value="Sigma3 and sigma4 domains of RNA polymerase sigma factors"/>
    <property type="match status" value="1"/>
</dbReference>
<dbReference type="GO" id="GO:0003677">
    <property type="term" value="F:DNA binding"/>
    <property type="evidence" value="ECO:0007669"/>
    <property type="project" value="InterPro"/>
</dbReference>
<dbReference type="GO" id="GO:0016987">
    <property type="term" value="F:sigma factor activity"/>
    <property type="evidence" value="ECO:0007669"/>
    <property type="project" value="UniProtKB-KW"/>
</dbReference>
<sequence>MGDRGAFETLYDATSAKLHAVCCRILGRGQGAEDAMQDAYVKIWTHAGRYRVTGHSPMTWLITIARNTAIDRLRAQRRGGDVTEYHDVHPAAGSNPETRMLARAEAGRIRACLDELGADRRRAITGAYLDGLSYADLADRAGIPLNTMRTWLRRGLMALKDCVAR</sequence>
<protein>
    <submittedName>
        <fullName evidence="7">Sigma-70 family RNA polymerase sigma factor</fullName>
    </submittedName>
</protein>
<dbReference type="PANTHER" id="PTHR43133:SF62">
    <property type="entry name" value="RNA POLYMERASE SIGMA FACTOR SIGZ"/>
    <property type="match status" value="1"/>
</dbReference>